<dbReference type="Gene3D" id="3.20.20.450">
    <property type="entry name" value="EAL domain"/>
    <property type="match status" value="1"/>
</dbReference>
<dbReference type="InterPro" id="IPR029787">
    <property type="entry name" value="Nucleotide_cyclase"/>
</dbReference>
<name>A0A1D8IMT3_9GAMM</name>
<dbReference type="InterPro" id="IPR000160">
    <property type="entry name" value="GGDEF_dom"/>
</dbReference>
<dbReference type="CDD" id="cd01948">
    <property type="entry name" value="EAL"/>
    <property type="match status" value="1"/>
</dbReference>
<dbReference type="SMART" id="SM00267">
    <property type="entry name" value="GGDEF"/>
    <property type="match status" value="1"/>
</dbReference>
<dbReference type="PROSITE" id="PS50887">
    <property type="entry name" value="GGDEF"/>
    <property type="match status" value="1"/>
</dbReference>
<evidence type="ECO:0000313" key="5">
    <source>
        <dbReference type="Proteomes" id="UP000095401"/>
    </source>
</evidence>
<dbReference type="Gene3D" id="3.30.450.20">
    <property type="entry name" value="PAS domain"/>
    <property type="match status" value="2"/>
</dbReference>
<evidence type="ECO:0000259" key="3">
    <source>
        <dbReference type="PROSITE" id="PS50887"/>
    </source>
</evidence>
<evidence type="ECO:0000259" key="2">
    <source>
        <dbReference type="PROSITE" id="PS50883"/>
    </source>
</evidence>
<dbReference type="InterPro" id="IPR035919">
    <property type="entry name" value="EAL_sf"/>
</dbReference>
<sequence>MRIQAEFVANSANTLLTSLRVGLPNLAEQLNVATSQPTSADYIALAGYLRSHPYIANLILYGPTGRMLLNTAAPFGTPLPNISPRTREEVRQALRGNGLQLGRTQRGLIYHGWHLTVLYALHSSTGQPIALLQANLPVDLLTGQWASMSLLPETGLGLLRTDGYVLARLPEPGSMTTLYGRRYRGSLVEAVMRHPERLEGPYSGRVEVDGRDRIGAYARLAQIPAVAFVSLPLSRVWSLWWHHLLPILGVGLVSLIGFMALIARLFSRERQHALSLAAERDRHVWIARHDPLTQLPNRVALAEHLTLALARARRRERLLAVGLFDLDDFKDVNDRYGHAGGDRLLRALGDVLRQSMRETDYIVRLGGDEFVLLFEDLEDIDDLMTALERLQQELAEPILIEAGERIVVAASLGLSIYPFDDAEADTLLRHADQALYHSKKHKNTRQHFWALYEHDGEQSKRHLHTRRRLEAGELHVYYQPILDLQTRQIVGVEALARLIDRQTGVISEPAQFLPDLDTSEDQYHLVRQVLRQVDTDVQVWDRAGLSELSVSVNLPPSLLMRGPWLDRLLSTIGEMRLPPHRLILEVLETEGDIPLENTIDSMLALKSRGIRFALDDIGSAYSTLLRLKDLPVDSVKLDQGFVRELCSHPEDLIFIEALMGIAEVLEIDFIAEGVETLSILDALQGLHVPKAQGYAIARPMPGNQFLEWYHHYQPPIEGPNTLLGLYAAHRQRDYFFHHLLTQNPGFLQSSSEESLLGQVIVPGLLERLGHAGSELDVAHHRYHDVLLTILAKEGVSAEKILEFERASATLDALLEDVIRKNALACQA</sequence>
<dbReference type="InterPro" id="IPR050706">
    <property type="entry name" value="Cyclic-di-GMP_PDE-like"/>
</dbReference>
<keyword evidence="1" id="KW-1133">Transmembrane helix</keyword>
<dbReference type="Proteomes" id="UP000095401">
    <property type="component" value="Chromosome"/>
</dbReference>
<dbReference type="SUPFAM" id="SSF55073">
    <property type="entry name" value="Nucleotide cyclase"/>
    <property type="match status" value="1"/>
</dbReference>
<dbReference type="Pfam" id="PF00563">
    <property type="entry name" value="EAL"/>
    <property type="match status" value="1"/>
</dbReference>
<dbReference type="Pfam" id="PF00990">
    <property type="entry name" value="GGDEF"/>
    <property type="match status" value="1"/>
</dbReference>
<dbReference type="CDD" id="cd01949">
    <property type="entry name" value="GGDEF"/>
    <property type="match status" value="1"/>
</dbReference>
<keyword evidence="5" id="KW-1185">Reference proteome</keyword>
<dbReference type="PROSITE" id="PS50883">
    <property type="entry name" value="EAL"/>
    <property type="match status" value="1"/>
</dbReference>
<feature type="transmembrane region" description="Helical" evidence="1">
    <location>
        <begin position="244"/>
        <end position="266"/>
    </location>
</feature>
<dbReference type="InterPro" id="IPR001633">
    <property type="entry name" value="EAL_dom"/>
</dbReference>
<feature type="domain" description="GGDEF" evidence="3">
    <location>
        <begin position="317"/>
        <end position="454"/>
    </location>
</feature>
<dbReference type="AlphaFoldDB" id="A0A1D8IMT3"/>
<keyword evidence="1" id="KW-0812">Transmembrane</keyword>
<organism evidence="4 5">
    <name type="scientific">Acidihalobacter yilgarnensis</name>
    <dbReference type="NCBI Taxonomy" id="2819280"/>
    <lineage>
        <taxon>Bacteria</taxon>
        <taxon>Pseudomonadati</taxon>
        <taxon>Pseudomonadota</taxon>
        <taxon>Gammaproteobacteria</taxon>
        <taxon>Chromatiales</taxon>
        <taxon>Ectothiorhodospiraceae</taxon>
        <taxon>Acidihalobacter</taxon>
    </lineage>
</organism>
<dbReference type="NCBIfam" id="TIGR00254">
    <property type="entry name" value="GGDEF"/>
    <property type="match status" value="1"/>
</dbReference>
<dbReference type="GO" id="GO:0071111">
    <property type="term" value="F:cyclic-guanylate-specific phosphodiesterase activity"/>
    <property type="evidence" value="ECO:0007669"/>
    <property type="project" value="InterPro"/>
</dbReference>
<dbReference type="SUPFAM" id="SSF141868">
    <property type="entry name" value="EAL domain-like"/>
    <property type="match status" value="1"/>
</dbReference>
<evidence type="ECO:0008006" key="6">
    <source>
        <dbReference type="Google" id="ProtNLM"/>
    </source>
</evidence>
<keyword evidence="1" id="KW-0472">Membrane</keyword>
<dbReference type="CDD" id="cd18773">
    <property type="entry name" value="PDC1_HK_sensor"/>
    <property type="match status" value="1"/>
</dbReference>
<gene>
    <name evidence="4" type="ORF">BI364_07190</name>
</gene>
<dbReference type="InterPro" id="IPR043128">
    <property type="entry name" value="Rev_trsase/Diguanyl_cyclase"/>
</dbReference>
<protein>
    <recommendedName>
        <fullName evidence="6">Diguanylate cyclase</fullName>
    </recommendedName>
</protein>
<dbReference type="SMART" id="SM00052">
    <property type="entry name" value="EAL"/>
    <property type="match status" value="1"/>
</dbReference>
<dbReference type="PANTHER" id="PTHR33121">
    <property type="entry name" value="CYCLIC DI-GMP PHOSPHODIESTERASE PDEF"/>
    <property type="match status" value="1"/>
</dbReference>
<dbReference type="Gene3D" id="3.30.70.270">
    <property type="match status" value="1"/>
</dbReference>
<evidence type="ECO:0000256" key="1">
    <source>
        <dbReference type="SAM" id="Phobius"/>
    </source>
</evidence>
<dbReference type="PANTHER" id="PTHR33121:SF70">
    <property type="entry name" value="SIGNALING PROTEIN YKOW"/>
    <property type="match status" value="1"/>
</dbReference>
<proteinExistence type="predicted"/>
<dbReference type="CDD" id="cd12915">
    <property type="entry name" value="PDC2_DGC_like"/>
    <property type="match status" value="1"/>
</dbReference>
<dbReference type="EMBL" id="CP017415">
    <property type="protein sequence ID" value="AOU97777.1"/>
    <property type="molecule type" value="Genomic_DNA"/>
</dbReference>
<reference evidence="5" key="1">
    <citation type="submission" date="2016-09" db="EMBL/GenBank/DDBJ databases">
        <title>Acidihalobacter prosperus F5.</title>
        <authorList>
            <person name="Khaleque H.N."/>
            <person name="Ramsay J.P."/>
            <person name="Kaksonen A.H."/>
            <person name="Boxall N.J."/>
            <person name="Watkin E.L.J."/>
        </authorList>
    </citation>
    <scope>NUCLEOTIDE SEQUENCE [LARGE SCALE GENOMIC DNA]</scope>
    <source>
        <strain evidence="5">F5</strain>
    </source>
</reference>
<dbReference type="KEGG" id="aprs:BI364_07190"/>
<evidence type="ECO:0000313" key="4">
    <source>
        <dbReference type="EMBL" id="AOU97777.1"/>
    </source>
</evidence>
<accession>A0A1D8IMT3</accession>
<feature type="domain" description="EAL" evidence="2">
    <location>
        <begin position="458"/>
        <end position="713"/>
    </location>
</feature>